<dbReference type="PANTHER" id="PTHR11236">
    <property type="entry name" value="AMINOBENZOATE/ANTHRANILATE SYNTHASE"/>
    <property type="match status" value="1"/>
</dbReference>
<dbReference type="PANTHER" id="PTHR11236:SF50">
    <property type="entry name" value="AMINODEOXYCHORISMATE SYNTHASE COMPONENT 1"/>
    <property type="match status" value="1"/>
</dbReference>
<dbReference type="EMBL" id="WHZU01000002">
    <property type="protein sequence ID" value="NEH10815.1"/>
    <property type="molecule type" value="Genomic_DNA"/>
</dbReference>
<proteinExistence type="predicted"/>
<evidence type="ECO:0000259" key="2">
    <source>
        <dbReference type="Pfam" id="PF00425"/>
    </source>
</evidence>
<feature type="domain" description="Chorismate-utilising enzyme C-terminal" evidence="2">
    <location>
        <begin position="223"/>
        <end position="486"/>
    </location>
</feature>
<dbReference type="SUPFAM" id="SSF56322">
    <property type="entry name" value="ADC synthase"/>
    <property type="match status" value="1"/>
</dbReference>
<dbReference type="InterPro" id="IPR015890">
    <property type="entry name" value="Chorismate_C"/>
</dbReference>
<keyword evidence="5" id="KW-1185">Reference proteome</keyword>
<dbReference type="Proteomes" id="UP000475155">
    <property type="component" value="Unassembled WGS sequence"/>
</dbReference>
<evidence type="ECO:0000313" key="5">
    <source>
        <dbReference type="Proteomes" id="UP000475155"/>
    </source>
</evidence>
<comment type="caution">
    <text evidence="4">The sequence shown here is derived from an EMBL/GenBank/DDBJ whole genome shotgun (WGS) entry which is preliminary data.</text>
</comment>
<organism evidence="4 5">
    <name type="scientific">Bifidobacterium saimiriisciurei</name>
    <dbReference type="NCBI Taxonomy" id="2661627"/>
    <lineage>
        <taxon>Bacteria</taxon>
        <taxon>Bacillati</taxon>
        <taxon>Actinomycetota</taxon>
        <taxon>Actinomycetes</taxon>
        <taxon>Bifidobacteriales</taxon>
        <taxon>Bifidobacteriaceae</taxon>
        <taxon>Bifidobacterium</taxon>
    </lineage>
</organism>
<dbReference type="Pfam" id="PF04715">
    <property type="entry name" value="Anth_synt_I_N"/>
    <property type="match status" value="1"/>
</dbReference>
<dbReference type="InterPro" id="IPR005801">
    <property type="entry name" value="ADC_synthase"/>
</dbReference>
<evidence type="ECO:0000256" key="1">
    <source>
        <dbReference type="SAM" id="MobiDB-lite"/>
    </source>
</evidence>
<feature type="compositionally biased region" description="Basic and acidic residues" evidence="1">
    <location>
        <begin position="319"/>
        <end position="329"/>
    </location>
</feature>
<gene>
    <name evidence="4" type="ORF">GFD18_01680</name>
</gene>
<reference evidence="4 5" key="1">
    <citation type="submission" date="2019-10" db="EMBL/GenBank/DDBJ databases">
        <title>Bifidobacterium from non-human primates.</title>
        <authorList>
            <person name="Modesto M."/>
        </authorList>
    </citation>
    <scope>NUCLEOTIDE SEQUENCE [LARGE SCALE GENOMIC DNA]</scope>
    <source>
        <strain evidence="4 5">SMA1</strain>
    </source>
</reference>
<evidence type="ECO:0000313" key="4">
    <source>
        <dbReference type="EMBL" id="NEH10815.1"/>
    </source>
</evidence>
<dbReference type="InterPro" id="IPR006805">
    <property type="entry name" value="Anth_synth_I_N"/>
</dbReference>
<sequence length="504" mass="55974">MEAHTEKAVMTNPTTMTELRPYRALADMAPVLDRDGAPMVLLDSQTGGRYSILGINPYRQLMQYGDDVRESRYESGAWTQHVHHDADAMDIIRSWSTESHDGGVPTPTPWEGQDDHLPFTHGVMGFLSYDDGLRRNGLASRHARPEGAMPDAAWWDFDDVLIEDHRHRRTMLISHHRRDDGPESDARRDGTARIEALWRSFVPKPVEPDPGRVVSSWSCDHDRASYVRGVESLRGHMREGDAYVANYSLRLAVSSPLTPMRLFQRLSHGNPAPYAGYVNGCGWHIVSSSPERFLRCRRRHITTEPIKGTRPRSTDPAQDLERRAELERSDKDHSELLMVTDLERNDLSRVARPGTVATPAFAVVHSFAHVHHLISTVEADLASGRTVEDAIAAMSPGGSITGAPKRRVMQLIDVYERSARGAYTGSLGYIGFNGDADLNILIRSAVHIDPGDMPGRGGGCEYRIGAGGGITIESDPDFEYDEAMQKAEAILDALGCNVKGQWHD</sequence>
<dbReference type="Pfam" id="PF00425">
    <property type="entry name" value="Chorismate_bind"/>
    <property type="match status" value="1"/>
</dbReference>
<evidence type="ECO:0000259" key="3">
    <source>
        <dbReference type="Pfam" id="PF04715"/>
    </source>
</evidence>
<feature type="region of interest" description="Disordered" evidence="1">
    <location>
        <begin position="304"/>
        <end position="329"/>
    </location>
</feature>
<protein>
    <submittedName>
        <fullName evidence="4">Anthranilate synthase component I family protein</fullName>
    </submittedName>
</protein>
<dbReference type="PRINTS" id="PR00095">
    <property type="entry name" value="ANTSNTHASEI"/>
</dbReference>
<feature type="domain" description="Anthranilate synthase component I N-terminal" evidence="3">
    <location>
        <begin position="38"/>
        <end position="171"/>
    </location>
</feature>
<accession>A0ABX0C8A1</accession>
<dbReference type="Gene3D" id="3.60.120.10">
    <property type="entry name" value="Anthranilate synthase"/>
    <property type="match status" value="1"/>
</dbReference>
<name>A0ABX0C8A1_9BIFI</name>
<dbReference type="InterPro" id="IPR019999">
    <property type="entry name" value="Anth_synth_I-like"/>
</dbReference>